<keyword evidence="4 6" id="KW-0720">Serine protease</keyword>
<evidence type="ECO:0000256" key="7">
    <source>
        <dbReference type="RuleBase" id="RU003355"/>
    </source>
</evidence>
<dbReference type="InterPro" id="IPR006311">
    <property type="entry name" value="TAT_signal"/>
</dbReference>
<dbReference type="GO" id="GO:0005615">
    <property type="term" value="C:extracellular space"/>
    <property type="evidence" value="ECO:0007669"/>
    <property type="project" value="TreeGrafter"/>
</dbReference>
<dbReference type="SUPFAM" id="SSF52743">
    <property type="entry name" value="Subtilisin-like"/>
    <property type="match status" value="1"/>
</dbReference>
<dbReference type="CDD" id="cd04077">
    <property type="entry name" value="Peptidases_S8_PCSK9_ProteinaseK_like"/>
    <property type="match status" value="1"/>
</dbReference>
<evidence type="ECO:0000256" key="5">
    <source>
        <dbReference type="PIRSR" id="PIRSR615500-1"/>
    </source>
</evidence>
<dbReference type="InterPro" id="IPR010259">
    <property type="entry name" value="S8pro/Inhibitor_I9"/>
</dbReference>
<dbReference type="InterPro" id="IPR002884">
    <property type="entry name" value="P_dom"/>
</dbReference>
<reference evidence="10 11" key="1">
    <citation type="submission" date="2020-08" db="EMBL/GenBank/DDBJ databases">
        <title>Genomic Encyclopedia of Type Strains, Phase IV (KMG-IV): sequencing the most valuable type-strain genomes for metagenomic binning, comparative biology and taxonomic classification.</title>
        <authorList>
            <person name="Goeker M."/>
        </authorList>
    </citation>
    <scope>NUCLEOTIDE SEQUENCE [LARGE SCALE GENOMIC DNA]</scope>
    <source>
        <strain evidence="10 11">YIM 65646</strain>
    </source>
</reference>
<keyword evidence="2 6" id="KW-0645">Protease</keyword>
<dbReference type="InterPro" id="IPR034193">
    <property type="entry name" value="PCSK9_ProteinaseK-like"/>
</dbReference>
<dbReference type="InterPro" id="IPR022398">
    <property type="entry name" value="Peptidase_S8_His-AS"/>
</dbReference>
<dbReference type="FunFam" id="3.40.50.200:FF:000014">
    <property type="entry name" value="Proteinase K"/>
    <property type="match status" value="1"/>
</dbReference>
<dbReference type="Pfam" id="PF01483">
    <property type="entry name" value="P_proprotein"/>
    <property type="match status" value="1"/>
</dbReference>
<evidence type="ECO:0000256" key="1">
    <source>
        <dbReference type="ARBA" id="ARBA00011073"/>
    </source>
</evidence>
<dbReference type="PROSITE" id="PS51829">
    <property type="entry name" value="P_HOMO_B"/>
    <property type="match status" value="1"/>
</dbReference>
<accession>A0A841FPR2</accession>
<dbReference type="Gene3D" id="3.40.50.200">
    <property type="entry name" value="Peptidase S8/S53 domain"/>
    <property type="match status" value="1"/>
</dbReference>
<feature type="chain" id="PRO_5039402363" evidence="8">
    <location>
        <begin position="25"/>
        <end position="523"/>
    </location>
</feature>
<feature type="active site" description="Charge relay system" evidence="5 6">
    <location>
        <position position="194"/>
    </location>
</feature>
<dbReference type="PROSITE" id="PS00136">
    <property type="entry name" value="SUBTILASE_ASP"/>
    <property type="match status" value="1"/>
</dbReference>
<dbReference type="PANTHER" id="PTHR43806:SF11">
    <property type="entry name" value="CEREVISIN-RELATED"/>
    <property type="match status" value="1"/>
</dbReference>
<comment type="similarity">
    <text evidence="1 6 7">Belongs to the peptidase S8 family.</text>
</comment>
<dbReference type="PROSITE" id="PS00138">
    <property type="entry name" value="SUBTILASE_SER"/>
    <property type="match status" value="1"/>
</dbReference>
<dbReference type="GO" id="GO:0006508">
    <property type="term" value="P:proteolysis"/>
    <property type="evidence" value="ECO:0007669"/>
    <property type="project" value="UniProtKB-KW"/>
</dbReference>
<dbReference type="PROSITE" id="PS00137">
    <property type="entry name" value="SUBTILASE_HIS"/>
    <property type="match status" value="1"/>
</dbReference>
<feature type="domain" description="P/Homo B" evidence="9">
    <location>
        <begin position="404"/>
        <end position="523"/>
    </location>
</feature>
<organism evidence="10 11">
    <name type="scientific">Phytomonospora endophytica</name>
    <dbReference type="NCBI Taxonomy" id="714109"/>
    <lineage>
        <taxon>Bacteria</taxon>
        <taxon>Bacillati</taxon>
        <taxon>Actinomycetota</taxon>
        <taxon>Actinomycetes</taxon>
        <taxon>Micromonosporales</taxon>
        <taxon>Micromonosporaceae</taxon>
        <taxon>Phytomonospora</taxon>
    </lineage>
</organism>
<dbReference type="AlphaFoldDB" id="A0A841FPR2"/>
<gene>
    <name evidence="10" type="ORF">HNR73_002399</name>
</gene>
<dbReference type="PROSITE" id="PS51318">
    <property type="entry name" value="TAT"/>
    <property type="match status" value="1"/>
</dbReference>
<dbReference type="EMBL" id="JACHGT010000004">
    <property type="protein sequence ID" value="MBB6034549.1"/>
    <property type="molecule type" value="Genomic_DNA"/>
</dbReference>
<keyword evidence="11" id="KW-1185">Reference proteome</keyword>
<name>A0A841FPR2_9ACTN</name>
<dbReference type="InterPro" id="IPR015500">
    <property type="entry name" value="Peptidase_S8_subtilisin-rel"/>
</dbReference>
<dbReference type="InterPro" id="IPR023827">
    <property type="entry name" value="Peptidase_S8_Asp-AS"/>
</dbReference>
<evidence type="ECO:0000259" key="9">
    <source>
        <dbReference type="PROSITE" id="PS51829"/>
    </source>
</evidence>
<evidence type="ECO:0000256" key="2">
    <source>
        <dbReference type="ARBA" id="ARBA00022670"/>
    </source>
</evidence>
<dbReference type="Gene3D" id="3.30.70.80">
    <property type="entry name" value="Peptidase S8 propeptide/proteinase inhibitor I9"/>
    <property type="match status" value="1"/>
</dbReference>
<dbReference type="InterPro" id="IPR000209">
    <property type="entry name" value="Peptidase_S8/S53_dom"/>
</dbReference>
<dbReference type="InterPro" id="IPR036852">
    <property type="entry name" value="Peptidase_S8/S53_dom_sf"/>
</dbReference>
<dbReference type="Gene3D" id="2.60.120.260">
    <property type="entry name" value="Galactose-binding domain-like"/>
    <property type="match status" value="1"/>
</dbReference>
<dbReference type="InterPro" id="IPR050131">
    <property type="entry name" value="Peptidase_S8_subtilisin-like"/>
</dbReference>
<dbReference type="GO" id="GO:0004252">
    <property type="term" value="F:serine-type endopeptidase activity"/>
    <property type="evidence" value="ECO:0007669"/>
    <property type="project" value="UniProtKB-UniRule"/>
</dbReference>
<proteinExistence type="inferred from homology"/>
<dbReference type="PANTHER" id="PTHR43806">
    <property type="entry name" value="PEPTIDASE S8"/>
    <property type="match status" value="1"/>
</dbReference>
<feature type="signal peptide" evidence="8">
    <location>
        <begin position="1"/>
        <end position="24"/>
    </location>
</feature>
<evidence type="ECO:0000313" key="11">
    <source>
        <dbReference type="Proteomes" id="UP000548476"/>
    </source>
</evidence>
<evidence type="ECO:0000256" key="3">
    <source>
        <dbReference type="ARBA" id="ARBA00022801"/>
    </source>
</evidence>
<dbReference type="InterPro" id="IPR023828">
    <property type="entry name" value="Peptidase_S8_Ser-AS"/>
</dbReference>
<comment type="caution">
    <text evidence="10">The sequence shown here is derived from an EMBL/GenBank/DDBJ whole genome shotgun (WGS) entry which is preliminary data.</text>
</comment>
<dbReference type="SUPFAM" id="SSF54897">
    <property type="entry name" value="Protease propeptides/inhibitors"/>
    <property type="match status" value="1"/>
</dbReference>
<protein>
    <submittedName>
        <fullName evidence="10">Subtilisin family serine protease</fullName>
    </submittedName>
</protein>
<evidence type="ECO:0000313" key="10">
    <source>
        <dbReference type="EMBL" id="MBB6034549.1"/>
    </source>
</evidence>
<dbReference type="PROSITE" id="PS51892">
    <property type="entry name" value="SUBTILASE"/>
    <property type="match status" value="1"/>
</dbReference>
<evidence type="ECO:0000256" key="4">
    <source>
        <dbReference type="ARBA" id="ARBA00022825"/>
    </source>
</evidence>
<keyword evidence="3 6" id="KW-0378">Hydrolase</keyword>
<dbReference type="InterPro" id="IPR008979">
    <property type="entry name" value="Galactose-bd-like_sf"/>
</dbReference>
<keyword evidence="8" id="KW-0732">Signal</keyword>
<dbReference type="Proteomes" id="UP000548476">
    <property type="component" value="Unassembled WGS sequence"/>
</dbReference>
<dbReference type="Pfam" id="PF05922">
    <property type="entry name" value="Inhibitor_I9"/>
    <property type="match status" value="1"/>
</dbReference>
<feature type="active site" description="Charge relay system" evidence="5 6">
    <location>
        <position position="346"/>
    </location>
</feature>
<dbReference type="Pfam" id="PF00082">
    <property type="entry name" value="Peptidase_S8"/>
    <property type="match status" value="1"/>
</dbReference>
<dbReference type="SUPFAM" id="SSF49785">
    <property type="entry name" value="Galactose-binding domain-like"/>
    <property type="match status" value="1"/>
</dbReference>
<evidence type="ECO:0000256" key="6">
    <source>
        <dbReference type="PROSITE-ProRule" id="PRU01240"/>
    </source>
</evidence>
<dbReference type="PRINTS" id="PR00723">
    <property type="entry name" value="SUBTILISIN"/>
</dbReference>
<feature type="active site" description="Charge relay system" evidence="5 6">
    <location>
        <position position="161"/>
    </location>
</feature>
<dbReference type="InterPro" id="IPR037045">
    <property type="entry name" value="S8pro/Inhibitor_I9_sf"/>
</dbReference>
<evidence type="ECO:0000256" key="8">
    <source>
        <dbReference type="SAM" id="SignalP"/>
    </source>
</evidence>
<sequence>MRDISSLRRRLTAGLGLAAVAALAAGVLGGGPAQAEGTILGMNEPNVIAGHYLVKLRDTMSVSGVDAAADTLVSRYDGDVTAKFPNTLGGFSATLTEQQARFLAADPRVEYVEADQKVSLTGTQTDPPSWGLDRIDQTDLPLDGAYTYPNDAANVHVYVIDTGINLTHGTFGGRAVSGFDAVDNDDDATDCQGHGTHVAGTIGGSEYGVAKAAQLVAVRVLDCGGSGSTTGVVAGIEWVTQNAVKPAAANMSLGGGASTSLDNAVTASINAGVTYGVAAGNDDADACGSSPARTPAAITVGATESNDARASYSNYGTCLDIFAPGSDITSSWIGGNTATNTISGTSMATPHVVGAAALYLSANPTATPQQVRDALVDSASSGKVTDPGAGSINQLLNVAGDGGGDPDPEPGDCGATNGTAKALPDAATADSTVAVTCDRDAAATSTVTVDITHTYRGDLVISLVAPDGTSYTLKDSGFDSADNVKETYSVDLSGEAGAGTWTLRVRDAYSGDSGTLNSWTLAL</sequence>